<evidence type="ECO:0000259" key="1">
    <source>
        <dbReference type="Pfam" id="PF13229"/>
    </source>
</evidence>
<protein>
    <submittedName>
        <fullName evidence="2">Right-handed parallel beta-helix repeat-containing protein</fullName>
    </submittedName>
</protein>
<organism evidence="2 3">
    <name type="scientific">Polaribacter marinus</name>
    <dbReference type="NCBI Taxonomy" id="2916838"/>
    <lineage>
        <taxon>Bacteria</taxon>
        <taxon>Pseudomonadati</taxon>
        <taxon>Bacteroidota</taxon>
        <taxon>Flavobacteriia</taxon>
        <taxon>Flavobacteriales</taxon>
        <taxon>Flavobacteriaceae</taxon>
    </lineage>
</organism>
<dbReference type="InterPro" id="IPR012334">
    <property type="entry name" value="Pectin_lyas_fold"/>
</dbReference>
<dbReference type="Proteomes" id="UP001139369">
    <property type="component" value="Unassembled WGS sequence"/>
</dbReference>
<keyword evidence="3" id="KW-1185">Reference proteome</keyword>
<proteinExistence type="predicted"/>
<gene>
    <name evidence="2" type="ORF">MC378_02700</name>
</gene>
<evidence type="ECO:0000313" key="3">
    <source>
        <dbReference type="Proteomes" id="UP001139369"/>
    </source>
</evidence>
<sequence length="421" mass="46532">MKKLLYFLGILITGLVILFFVLKSEPTPSYNPERNYIEGKENEILSKFLLAKDSTVIELADGHFTLSQSLILDGVSHVTIKGKGIHKTVLNFEGQTKGAEGIRITNSKSITIQDLTVENAKGDNIKVMDTDGITFRNVECSWTGKVSEDNGAYAFYPVLCNNVIIDQCRSIGSSDAGIYVGQSNNVTISNNEVFYNVAGIESENSKNVKIFGNKSYENTGGILVFDLPGLTQNGSNVEVYNNEIYQNNTKNFAAKGSIVGQVPSGTGSLILGTEKVYIHDNIFKDNKTVSIAIASYVLIYEMGKRNASSLETESDDVVGSTRGINDKYLSDKNYNPYPRKIKIGKNAYADSHIFPTINNDFGRILLFKKPFQTIDVLWDGVKDPKEGDAICFENENVSFFSLDVLNDFKNTTSDVSKFMCK</sequence>
<dbReference type="EMBL" id="JAKQYM010000001">
    <property type="protein sequence ID" value="MCI2228062.1"/>
    <property type="molecule type" value="Genomic_DNA"/>
</dbReference>
<evidence type="ECO:0000313" key="2">
    <source>
        <dbReference type="EMBL" id="MCI2228062.1"/>
    </source>
</evidence>
<dbReference type="Gene3D" id="2.160.20.10">
    <property type="entry name" value="Single-stranded right-handed beta-helix, Pectin lyase-like"/>
    <property type="match status" value="1"/>
</dbReference>
<dbReference type="AlphaFoldDB" id="A0A9X1VKY5"/>
<accession>A0A9X1VKY5</accession>
<dbReference type="InterPro" id="IPR011050">
    <property type="entry name" value="Pectin_lyase_fold/virulence"/>
</dbReference>
<dbReference type="NCBIfam" id="TIGR03805">
    <property type="entry name" value="beta_helix_1"/>
    <property type="match status" value="1"/>
</dbReference>
<dbReference type="InterPro" id="IPR039448">
    <property type="entry name" value="Beta_helix"/>
</dbReference>
<dbReference type="InterPro" id="IPR022442">
    <property type="entry name" value="SO_2930-like_dom"/>
</dbReference>
<feature type="domain" description="Right handed beta helix" evidence="1">
    <location>
        <begin position="71"/>
        <end position="225"/>
    </location>
</feature>
<comment type="caution">
    <text evidence="2">The sequence shown here is derived from an EMBL/GenBank/DDBJ whole genome shotgun (WGS) entry which is preliminary data.</text>
</comment>
<dbReference type="RefSeq" id="WP_242177176.1">
    <property type="nucleotide sequence ID" value="NZ_JAKQYM010000001.1"/>
</dbReference>
<name>A0A9X1VKY5_9FLAO</name>
<dbReference type="InterPro" id="IPR022441">
    <property type="entry name" value="Para_beta_helix_rpt-2"/>
</dbReference>
<dbReference type="SUPFAM" id="SSF51126">
    <property type="entry name" value="Pectin lyase-like"/>
    <property type="match status" value="1"/>
</dbReference>
<dbReference type="NCBIfam" id="TIGR03804">
    <property type="entry name" value="para_beta_helix"/>
    <property type="match status" value="1"/>
</dbReference>
<dbReference type="InterPro" id="IPR006626">
    <property type="entry name" value="PbH1"/>
</dbReference>
<dbReference type="Pfam" id="PF13229">
    <property type="entry name" value="Beta_helix"/>
    <property type="match status" value="1"/>
</dbReference>
<reference evidence="2" key="1">
    <citation type="submission" date="2022-02" db="EMBL/GenBank/DDBJ databases">
        <title>Polaribacter sp. MSW13, isolated from seawater.</title>
        <authorList>
            <person name="Kristyanto S."/>
            <person name="Jung J."/>
            <person name="Jeon C.O."/>
        </authorList>
    </citation>
    <scope>NUCLEOTIDE SEQUENCE</scope>
    <source>
        <strain evidence="2">MSW13</strain>
    </source>
</reference>
<dbReference type="SMART" id="SM00710">
    <property type="entry name" value="PbH1"/>
    <property type="match status" value="6"/>
</dbReference>